<dbReference type="AlphaFoldDB" id="T1GP87"/>
<evidence type="ECO:0000313" key="2">
    <source>
        <dbReference type="Proteomes" id="UP000015102"/>
    </source>
</evidence>
<proteinExistence type="predicted"/>
<protein>
    <recommendedName>
        <fullName evidence="3">VWFC domain-containing protein</fullName>
    </recommendedName>
</protein>
<dbReference type="STRING" id="36166.T1GP87"/>
<organism evidence="1 2">
    <name type="scientific">Megaselia scalaris</name>
    <name type="common">Humpbacked fly</name>
    <name type="synonym">Phora scalaris</name>
    <dbReference type="NCBI Taxonomy" id="36166"/>
    <lineage>
        <taxon>Eukaryota</taxon>
        <taxon>Metazoa</taxon>
        <taxon>Ecdysozoa</taxon>
        <taxon>Arthropoda</taxon>
        <taxon>Hexapoda</taxon>
        <taxon>Insecta</taxon>
        <taxon>Pterygota</taxon>
        <taxon>Neoptera</taxon>
        <taxon>Endopterygota</taxon>
        <taxon>Diptera</taxon>
        <taxon>Brachycera</taxon>
        <taxon>Muscomorpha</taxon>
        <taxon>Platypezoidea</taxon>
        <taxon>Phoridae</taxon>
        <taxon>Megaseliini</taxon>
        <taxon>Megaselia</taxon>
    </lineage>
</organism>
<evidence type="ECO:0008006" key="3">
    <source>
        <dbReference type="Google" id="ProtNLM"/>
    </source>
</evidence>
<reference evidence="2" key="1">
    <citation type="submission" date="2013-02" db="EMBL/GenBank/DDBJ databases">
        <authorList>
            <person name="Hughes D."/>
        </authorList>
    </citation>
    <scope>NUCLEOTIDE SEQUENCE</scope>
    <source>
        <strain>Durham</strain>
        <strain evidence="2">NC isolate 2 -- Noor lab</strain>
    </source>
</reference>
<dbReference type="Proteomes" id="UP000015102">
    <property type="component" value="Unassembled WGS sequence"/>
</dbReference>
<reference evidence="1" key="2">
    <citation type="submission" date="2015-06" db="UniProtKB">
        <authorList>
            <consortium name="EnsemblMetazoa"/>
        </authorList>
    </citation>
    <scope>IDENTIFICATION</scope>
</reference>
<dbReference type="HOGENOM" id="CLU_2443377_0_0_1"/>
<evidence type="ECO:0000313" key="1">
    <source>
        <dbReference type="EnsemblMetazoa" id="MESCA005408-PA"/>
    </source>
</evidence>
<sequence>MVVATCYTLTQSCMACFNGRHACSSLCPKEQLPAPEDTDACRSPMLVEVPGHCCKLWLCENPIANAEAFEIGDDLLDITLRIYLFSGEDF</sequence>
<accession>T1GP87</accession>
<keyword evidence="2" id="KW-1185">Reference proteome</keyword>
<name>T1GP87_MEGSC</name>
<dbReference type="EnsemblMetazoa" id="MESCA005408-RA">
    <property type="protein sequence ID" value="MESCA005408-PA"/>
    <property type="gene ID" value="MESCA005408"/>
</dbReference>
<dbReference type="EMBL" id="CAQQ02043150">
    <property type="status" value="NOT_ANNOTATED_CDS"/>
    <property type="molecule type" value="Genomic_DNA"/>
</dbReference>